<dbReference type="RefSeq" id="WP_217668345.1">
    <property type="nucleotide sequence ID" value="NZ_JAHRID010000002.1"/>
</dbReference>
<comment type="caution">
    <text evidence="1">The sequence shown here is derived from an EMBL/GenBank/DDBJ whole genome shotgun (WGS) entry which is preliminary data.</text>
</comment>
<sequence length="211" mass="22964">MPANYAVLTGDFVKSRSIAGGQYDSVLYQLEQLLVSQAESLGCSYNFYRGDAFQILLAQPAAAVKLAIYIRLTLLSLGRDCKISIGLGEVTNLRDDVKSASGPAFTLSGNGLDKLPAGQRLTIHSQQPQLQQILAVPLQLADNMLAKLTARQAEALLLYFLTPGSSHESIAGKLGTSRENVTKLLNNNHADYQLLQAFIHYCDSHITRSLQ</sequence>
<evidence type="ECO:0000313" key="2">
    <source>
        <dbReference type="Proteomes" id="UP000704611"/>
    </source>
</evidence>
<gene>
    <name evidence="1" type="ORF">KQY15_06385</name>
</gene>
<organism evidence="1 2">
    <name type="scientific">Arsukibacterium indicum</name>
    <dbReference type="NCBI Taxonomy" id="2848612"/>
    <lineage>
        <taxon>Bacteria</taxon>
        <taxon>Pseudomonadati</taxon>
        <taxon>Pseudomonadota</taxon>
        <taxon>Gammaproteobacteria</taxon>
        <taxon>Chromatiales</taxon>
        <taxon>Chromatiaceae</taxon>
        <taxon>Arsukibacterium</taxon>
    </lineage>
</organism>
<reference evidence="1 2" key="1">
    <citation type="submission" date="2021-06" db="EMBL/GenBank/DDBJ databases">
        <title>Rheinheimera indica sp. nov., isolated from deep-sea sediment.</title>
        <authorList>
            <person name="Wang Z."/>
            <person name="Zhang X.-Y."/>
        </authorList>
    </citation>
    <scope>NUCLEOTIDE SEQUENCE [LARGE SCALE GENOMIC DNA]</scope>
    <source>
        <strain evidence="1 2">SM2107</strain>
    </source>
</reference>
<dbReference type="Proteomes" id="UP000704611">
    <property type="component" value="Unassembled WGS sequence"/>
</dbReference>
<evidence type="ECO:0000313" key="1">
    <source>
        <dbReference type="EMBL" id="MBV2128720.1"/>
    </source>
</evidence>
<protein>
    <submittedName>
        <fullName evidence="1">Uncharacterized protein</fullName>
    </submittedName>
</protein>
<name>A0ABS6MIS5_9GAMM</name>
<accession>A0ABS6MIS5</accession>
<proteinExistence type="predicted"/>
<keyword evidence="2" id="KW-1185">Reference proteome</keyword>
<dbReference type="EMBL" id="JAHRID010000002">
    <property type="protein sequence ID" value="MBV2128720.1"/>
    <property type="molecule type" value="Genomic_DNA"/>
</dbReference>